<dbReference type="OrthoDB" id="5358702at2759"/>
<dbReference type="AlphaFoldDB" id="U4L352"/>
<reference evidence="2 3" key="1">
    <citation type="journal article" date="2013" name="PLoS Genet.">
        <title>The genome and development-dependent transcriptomes of Pyronema confluens: a window into fungal evolution.</title>
        <authorList>
            <person name="Traeger S."/>
            <person name="Altegoer F."/>
            <person name="Freitag M."/>
            <person name="Gabaldon T."/>
            <person name="Kempken F."/>
            <person name="Kumar A."/>
            <person name="Marcet-Houben M."/>
            <person name="Poggeler S."/>
            <person name="Stajich J.E."/>
            <person name="Nowrousian M."/>
        </authorList>
    </citation>
    <scope>NUCLEOTIDE SEQUENCE [LARGE SCALE GENOMIC DNA]</scope>
    <source>
        <strain evidence="3">CBS 100304</strain>
        <tissue evidence="2">Vegetative mycelium</tissue>
    </source>
</reference>
<gene>
    <name evidence="2" type="ORF">PCON_06270</name>
</gene>
<dbReference type="EMBL" id="HF935308">
    <property type="protein sequence ID" value="CCX06683.1"/>
    <property type="molecule type" value="Genomic_DNA"/>
</dbReference>
<dbReference type="PANTHER" id="PTHR11129">
    <property type="entry name" value="PROTEIN FARNESYLTRANSFERASE ALPHA SUBUNIT/RAB GERANYLGERANYL TRANSFERASE ALPHA SUBUNIT"/>
    <property type="match status" value="1"/>
</dbReference>
<organism evidence="2 3">
    <name type="scientific">Pyronema omphalodes (strain CBS 100304)</name>
    <name type="common">Pyronema confluens</name>
    <dbReference type="NCBI Taxonomy" id="1076935"/>
    <lineage>
        <taxon>Eukaryota</taxon>
        <taxon>Fungi</taxon>
        <taxon>Dikarya</taxon>
        <taxon>Ascomycota</taxon>
        <taxon>Pezizomycotina</taxon>
        <taxon>Pezizomycetes</taxon>
        <taxon>Pezizales</taxon>
        <taxon>Pyronemataceae</taxon>
        <taxon>Pyronema</taxon>
    </lineage>
</organism>
<dbReference type="Gene3D" id="1.25.40.120">
    <property type="entry name" value="Protein prenylyltransferase"/>
    <property type="match status" value="1"/>
</dbReference>
<dbReference type="Proteomes" id="UP000018144">
    <property type="component" value="Unassembled WGS sequence"/>
</dbReference>
<sequence length="443" mass="50259">MAFSHQNYQYLTTLLSNLKNPIDITILPDDYAAILWEPPHLGIPKRNLLFAFKVAHSLFFSDAPANVKFNASTILILTVSEHPTAINFRRRYLLGVVGSGGGISDAVSGGENTPSDAERLLSEGMQSMNLLEVSPETELNLTTSFLTSQMAKHNKSPLIWNWRKWLLEKFTGLKLGGNAATTTTGAAAVEDWVQSRVDEAEESEATAKNMSRLKDELKIVRCSGSLHRGNYYAWSYARDLVRSQPCILLSPSREVQFDLQLTYCRTNPSDCGGWSFLSFMSLHCHDDDFREGIITQLLRHAEFLPNNVSSRGNRRERAGEAFWLCVRDIIVGMEDRDKAKEMKQRTWGKVMDGLVKEDQRLEKCIWTPWLSGRALWKEKTMEMTQKRIQARVEETEGEKAVGWLERFWERTQRAEGGELGGGWESRESRESGEKWEGGKGGKR</sequence>
<feature type="compositionally biased region" description="Basic and acidic residues" evidence="1">
    <location>
        <begin position="424"/>
        <end position="443"/>
    </location>
</feature>
<dbReference type="eggNOG" id="ENOG502S6DV">
    <property type="taxonomic scope" value="Eukaryota"/>
</dbReference>
<evidence type="ECO:0000313" key="2">
    <source>
        <dbReference type="EMBL" id="CCX06683.1"/>
    </source>
</evidence>
<evidence type="ECO:0000313" key="3">
    <source>
        <dbReference type="Proteomes" id="UP000018144"/>
    </source>
</evidence>
<evidence type="ECO:0000256" key="1">
    <source>
        <dbReference type="SAM" id="MobiDB-lite"/>
    </source>
</evidence>
<accession>U4L352</accession>
<name>U4L352_PYROM</name>
<dbReference type="GO" id="GO:0005737">
    <property type="term" value="C:cytoplasm"/>
    <property type="evidence" value="ECO:0007669"/>
    <property type="project" value="TreeGrafter"/>
</dbReference>
<feature type="region of interest" description="Disordered" evidence="1">
    <location>
        <begin position="415"/>
        <end position="443"/>
    </location>
</feature>
<keyword evidence="3" id="KW-1185">Reference proteome</keyword>
<dbReference type="PANTHER" id="PTHR11129:SF3">
    <property type="entry name" value="PROTEIN PRENYLTRANSFERASE ALPHA SUBUNIT REPEAT-CONTAINING PROTEIN 1"/>
    <property type="match status" value="1"/>
</dbReference>
<protein>
    <submittedName>
        <fullName evidence="2">Uncharacterized protein</fullName>
    </submittedName>
</protein>
<proteinExistence type="predicted"/>
<dbReference type="SUPFAM" id="SSF48439">
    <property type="entry name" value="Protein prenylyltransferase"/>
    <property type="match status" value="1"/>
</dbReference>